<name>A0ABU7Q9N4_9ACTN</name>
<sequence length="131" mass="13520">MPRSAPPSQPVSHTPQGGQEGRADCAESAPGPGARSRNATATDTTAPQERFDLVRGPAATIAAQVRWRGPLVVAVDGTLLPVPDTPANLTVFAKQRCNHGSGGYPQVRLAALVACGTRAVAAVDLPLQPEH</sequence>
<keyword evidence="3" id="KW-1185">Reference proteome</keyword>
<evidence type="ECO:0008006" key="4">
    <source>
        <dbReference type="Google" id="ProtNLM"/>
    </source>
</evidence>
<comment type="caution">
    <text evidence="2">The sequence shown here is derived from an EMBL/GenBank/DDBJ whole genome shotgun (WGS) entry which is preliminary data.</text>
</comment>
<dbReference type="EMBL" id="JAZBJO010000043">
    <property type="protein sequence ID" value="MEE4598093.1"/>
    <property type="molecule type" value="Genomic_DNA"/>
</dbReference>
<feature type="region of interest" description="Disordered" evidence="1">
    <location>
        <begin position="1"/>
        <end position="50"/>
    </location>
</feature>
<evidence type="ECO:0000313" key="3">
    <source>
        <dbReference type="Proteomes" id="UP001354709"/>
    </source>
</evidence>
<evidence type="ECO:0000313" key="2">
    <source>
        <dbReference type="EMBL" id="MEE4598093.1"/>
    </source>
</evidence>
<proteinExistence type="predicted"/>
<protein>
    <recommendedName>
        <fullName evidence="4">Transposase IS701-like DDE domain-containing protein</fullName>
    </recommendedName>
</protein>
<organism evidence="2 3">
    <name type="scientific">Streptomyces asiaticus subsp. ignotus</name>
    <dbReference type="NCBI Taxonomy" id="3098222"/>
    <lineage>
        <taxon>Bacteria</taxon>
        <taxon>Bacillati</taxon>
        <taxon>Actinomycetota</taxon>
        <taxon>Actinomycetes</taxon>
        <taxon>Kitasatosporales</taxon>
        <taxon>Streptomycetaceae</taxon>
        <taxon>Streptomyces</taxon>
        <taxon>Streptomyces violaceusniger group</taxon>
    </lineage>
</organism>
<accession>A0ABU7Q9N4</accession>
<evidence type="ECO:0000256" key="1">
    <source>
        <dbReference type="SAM" id="MobiDB-lite"/>
    </source>
</evidence>
<dbReference type="RefSeq" id="WP_330815131.1">
    <property type="nucleotide sequence ID" value="NZ_JAZBJO010000043.1"/>
</dbReference>
<gene>
    <name evidence="2" type="ORF">V2J94_40645</name>
</gene>
<reference evidence="2 3" key="1">
    <citation type="submission" date="2023-11" db="EMBL/GenBank/DDBJ databases">
        <title>30 novel species of actinomycetes from the DSMZ collection.</title>
        <authorList>
            <person name="Nouioui I."/>
        </authorList>
    </citation>
    <scope>NUCLEOTIDE SEQUENCE [LARGE SCALE GENOMIC DNA]</scope>
    <source>
        <strain evidence="2 3">DSM 41524</strain>
    </source>
</reference>
<dbReference type="Proteomes" id="UP001354709">
    <property type="component" value="Unassembled WGS sequence"/>
</dbReference>
<feature type="compositionally biased region" description="Polar residues" evidence="1">
    <location>
        <begin position="37"/>
        <end position="47"/>
    </location>
</feature>